<evidence type="ECO:0008006" key="5">
    <source>
        <dbReference type="Google" id="ProtNLM"/>
    </source>
</evidence>
<dbReference type="EMBL" id="MU853763">
    <property type="protein sequence ID" value="KAK3943855.1"/>
    <property type="molecule type" value="Genomic_DNA"/>
</dbReference>
<keyword evidence="2" id="KW-0732">Signal</keyword>
<evidence type="ECO:0000256" key="2">
    <source>
        <dbReference type="SAM" id="SignalP"/>
    </source>
</evidence>
<reference evidence="4" key="1">
    <citation type="journal article" date="2023" name="Mol. Phylogenet. Evol.">
        <title>Genome-scale phylogeny and comparative genomics of the fungal order Sordariales.</title>
        <authorList>
            <person name="Hensen N."/>
            <person name="Bonometti L."/>
            <person name="Westerberg I."/>
            <person name="Brannstrom I.O."/>
            <person name="Guillou S."/>
            <person name="Cros-Aarteil S."/>
            <person name="Calhoun S."/>
            <person name="Haridas S."/>
            <person name="Kuo A."/>
            <person name="Mondo S."/>
            <person name="Pangilinan J."/>
            <person name="Riley R."/>
            <person name="LaButti K."/>
            <person name="Andreopoulos B."/>
            <person name="Lipzen A."/>
            <person name="Chen C."/>
            <person name="Yan M."/>
            <person name="Daum C."/>
            <person name="Ng V."/>
            <person name="Clum A."/>
            <person name="Steindorff A."/>
            <person name="Ohm R.A."/>
            <person name="Martin F."/>
            <person name="Silar P."/>
            <person name="Natvig D.O."/>
            <person name="Lalanne C."/>
            <person name="Gautier V."/>
            <person name="Ament-Velasquez S.L."/>
            <person name="Kruys A."/>
            <person name="Hutchinson M.I."/>
            <person name="Powell A.J."/>
            <person name="Barry K."/>
            <person name="Miller A.N."/>
            <person name="Grigoriev I.V."/>
            <person name="Debuchy R."/>
            <person name="Gladieux P."/>
            <person name="Hiltunen Thoren M."/>
            <person name="Johannesson H."/>
        </authorList>
    </citation>
    <scope>NUCLEOTIDE SEQUENCE [LARGE SCALE GENOMIC DNA]</scope>
    <source>
        <strain evidence="4">CBS 340.73</strain>
    </source>
</reference>
<evidence type="ECO:0000256" key="1">
    <source>
        <dbReference type="SAM" id="MobiDB-lite"/>
    </source>
</evidence>
<gene>
    <name evidence="3" type="ORF">QBC46DRAFT_376428</name>
</gene>
<dbReference type="GO" id="GO:0033617">
    <property type="term" value="P:mitochondrial respiratory chain complex IV assembly"/>
    <property type="evidence" value="ECO:0007669"/>
    <property type="project" value="TreeGrafter"/>
</dbReference>
<feature type="region of interest" description="Disordered" evidence="1">
    <location>
        <begin position="45"/>
        <end position="140"/>
    </location>
</feature>
<accession>A0AAN6NDN9</accession>
<feature type="signal peptide" evidence="2">
    <location>
        <begin position="1"/>
        <end position="23"/>
    </location>
</feature>
<comment type="caution">
    <text evidence="3">The sequence shown here is derived from an EMBL/GenBank/DDBJ whole genome shotgun (WGS) entry which is preliminary data.</text>
</comment>
<dbReference type="PANTHER" id="PTHR40020">
    <property type="entry name" value="CYTOCHROME C OXIDASE ASSEMBLY FACTOR 2"/>
    <property type="match status" value="1"/>
</dbReference>
<name>A0AAN6NDN9_9PEZI</name>
<dbReference type="PANTHER" id="PTHR40020:SF1">
    <property type="entry name" value="CYTOCHROME C OXIDASE ASSEMBLY FACTOR 2"/>
    <property type="match status" value="1"/>
</dbReference>
<feature type="compositionally biased region" description="Basic and acidic residues" evidence="1">
    <location>
        <begin position="122"/>
        <end position="140"/>
    </location>
</feature>
<organism evidence="3 4">
    <name type="scientific">Diplogelasinospora grovesii</name>
    <dbReference type="NCBI Taxonomy" id="303347"/>
    <lineage>
        <taxon>Eukaryota</taxon>
        <taxon>Fungi</taxon>
        <taxon>Dikarya</taxon>
        <taxon>Ascomycota</taxon>
        <taxon>Pezizomycotina</taxon>
        <taxon>Sordariomycetes</taxon>
        <taxon>Sordariomycetidae</taxon>
        <taxon>Sordariales</taxon>
        <taxon>Diplogelasinosporaceae</taxon>
        <taxon>Diplogelasinospora</taxon>
    </lineage>
</organism>
<feature type="compositionally biased region" description="Basic and acidic residues" evidence="1">
    <location>
        <begin position="94"/>
        <end position="109"/>
    </location>
</feature>
<dbReference type="Proteomes" id="UP001303473">
    <property type="component" value="Unassembled WGS sequence"/>
</dbReference>
<dbReference type="AlphaFoldDB" id="A0AAN6NDN9"/>
<dbReference type="GO" id="GO:0005759">
    <property type="term" value="C:mitochondrial matrix"/>
    <property type="evidence" value="ECO:0007669"/>
    <property type="project" value="TreeGrafter"/>
</dbReference>
<evidence type="ECO:0000313" key="4">
    <source>
        <dbReference type="Proteomes" id="UP001303473"/>
    </source>
</evidence>
<sequence length="140" mass="15336">MPPPHLHPRSRMTSSLFATTVLASFFVVGLPHVLPCPAPRTVYADGEVSADGTTPVKRRRRRRCTNTDQAAAAPAADTIREEGSVVEFEGSNETETRESRLAKSKRECPVPKPGGILGDLLGFRKEESTENKDPRAEPNR</sequence>
<keyword evidence="4" id="KW-1185">Reference proteome</keyword>
<proteinExistence type="predicted"/>
<protein>
    <recommendedName>
        <fullName evidence="5">Alpha-1,3-mannosyltransferase</fullName>
    </recommendedName>
</protein>
<evidence type="ECO:0000313" key="3">
    <source>
        <dbReference type="EMBL" id="KAK3943855.1"/>
    </source>
</evidence>
<feature type="chain" id="PRO_5042956512" description="Alpha-1,3-mannosyltransferase" evidence="2">
    <location>
        <begin position="24"/>
        <end position="140"/>
    </location>
</feature>